<evidence type="ECO:0000256" key="2">
    <source>
        <dbReference type="ARBA" id="ARBA00022729"/>
    </source>
</evidence>
<dbReference type="PANTHER" id="PTHR43649:SF33">
    <property type="entry name" value="POLYGALACTURONAN_RHAMNOGALACTURONAN-BINDING PROTEIN YTCQ"/>
    <property type="match status" value="1"/>
</dbReference>
<gene>
    <name evidence="6" type="ORF">BKA15_001827</name>
</gene>
<dbReference type="RefSeq" id="WP_179750003.1">
    <property type="nucleotide sequence ID" value="NZ_JACCBU010000001.1"/>
</dbReference>
<keyword evidence="5" id="KW-0449">Lipoprotein</keyword>
<dbReference type="Gene3D" id="3.40.190.10">
    <property type="entry name" value="Periplasmic binding protein-like II"/>
    <property type="match status" value="2"/>
</dbReference>
<evidence type="ECO:0000313" key="6">
    <source>
        <dbReference type="EMBL" id="NYE70498.1"/>
    </source>
</evidence>
<organism evidence="6 7">
    <name type="scientific">Microlunatus parietis</name>
    <dbReference type="NCBI Taxonomy" id="682979"/>
    <lineage>
        <taxon>Bacteria</taxon>
        <taxon>Bacillati</taxon>
        <taxon>Actinomycetota</taxon>
        <taxon>Actinomycetes</taxon>
        <taxon>Propionibacteriales</taxon>
        <taxon>Propionibacteriaceae</taxon>
        <taxon>Microlunatus</taxon>
    </lineage>
</organism>
<dbReference type="PANTHER" id="PTHR43649">
    <property type="entry name" value="ARABINOSE-BINDING PROTEIN-RELATED"/>
    <property type="match status" value="1"/>
</dbReference>
<dbReference type="AlphaFoldDB" id="A0A7Y9LB64"/>
<comment type="caution">
    <text evidence="6">The sequence shown here is derived from an EMBL/GenBank/DDBJ whole genome shotgun (WGS) entry which is preliminary data.</text>
</comment>
<name>A0A7Y9LB64_9ACTN</name>
<keyword evidence="4" id="KW-0564">Palmitate</keyword>
<keyword evidence="7" id="KW-1185">Reference proteome</keyword>
<keyword evidence="3" id="KW-0472">Membrane</keyword>
<dbReference type="EMBL" id="JACCBU010000001">
    <property type="protein sequence ID" value="NYE70498.1"/>
    <property type="molecule type" value="Genomic_DNA"/>
</dbReference>
<dbReference type="InterPro" id="IPR006059">
    <property type="entry name" value="SBP"/>
</dbReference>
<dbReference type="SUPFAM" id="SSF53850">
    <property type="entry name" value="Periplasmic binding protein-like II"/>
    <property type="match status" value="1"/>
</dbReference>
<dbReference type="Pfam" id="PF13416">
    <property type="entry name" value="SBP_bac_8"/>
    <property type="match status" value="1"/>
</dbReference>
<accession>A0A7Y9LB64</accession>
<keyword evidence="2" id="KW-0732">Signal</keyword>
<reference evidence="6 7" key="1">
    <citation type="submission" date="2020-07" db="EMBL/GenBank/DDBJ databases">
        <title>Sequencing the genomes of 1000 actinobacteria strains.</title>
        <authorList>
            <person name="Klenk H.-P."/>
        </authorList>
    </citation>
    <scope>NUCLEOTIDE SEQUENCE [LARGE SCALE GENOMIC DNA]</scope>
    <source>
        <strain evidence="6 7">DSM 22083</strain>
    </source>
</reference>
<dbReference type="InterPro" id="IPR006311">
    <property type="entry name" value="TAT_signal"/>
</dbReference>
<protein>
    <submittedName>
        <fullName evidence="6">Putative aldouronate transport system substrate-binding protein</fullName>
    </submittedName>
</protein>
<sequence length="555" mass="59967">MRDEAMINSFSRRSALGLGLGVVGAAAVGCSNEGRGVQNAPGGEDLQLPISLERPELEGTTLSKVPDVPPAYSKLPMPGFQSVQEKPGRGGEVSTFTITWGVPAELDGNVWYETLNEALGVTLKPIVAPAQSFGDKLVTTIASGDIPDITTNEPSYRGRAARKYLPQGVFHDLRTFLGGDKVKKYPNLALVPAYAWQNSRINGAIYGVPCYRNRTIGGTISYRADWAAKGGFDGKPANADELFEWLKAMKAGGGKDTYPLATIDQTFNFCGGQVQGVPSGWREEGGKLTKDLETDEYEAALIFANKLWNEGLVHPDVLTLTPNAAEYQGYFTSGRVGVCNGSIDAYFGVVGQFAKVREREPEAQCDVLVPPGRDGGRGVITPDLGFYCMLSIPSSVTDEARIDELLRVIDYLAAPAGSLEYNLVHYGVEGHNYTVKDGLPVGTTDEKIAAESFLMQLSAFNYGFFFPGAPAEEAATCQRYAEQMTECFVPDPTAGLDSESSYSKGDALSALVQDFVNGIVTGRKPISDLAELRERWKKNGGDDVRHEYEQALAEQ</sequence>
<proteinExistence type="predicted"/>
<evidence type="ECO:0000256" key="1">
    <source>
        <dbReference type="ARBA" id="ARBA00022475"/>
    </source>
</evidence>
<evidence type="ECO:0000313" key="7">
    <source>
        <dbReference type="Proteomes" id="UP000569914"/>
    </source>
</evidence>
<evidence type="ECO:0000256" key="3">
    <source>
        <dbReference type="ARBA" id="ARBA00023136"/>
    </source>
</evidence>
<evidence type="ECO:0000256" key="5">
    <source>
        <dbReference type="ARBA" id="ARBA00023288"/>
    </source>
</evidence>
<evidence type="ECO:0000256" key="4">
    <source>
        <dbReference type="ARBA" id="ARBA00023139"/>
    </source>
</evidence>
<dbReference type="PROSITE" id="PS51318">
    <property type="entry name" value="TAT"/>
    <property type="match status" value="1"/>
</dbReference>
<dbReference type="Proteomes" id="UP000569914">
    <property type="component" value="Unassembled WGS sequence"/>
</dbReference>
<dbReference type="InterPro" id="IPR050490">
    <property type="entry name" value="Bact_solute-bd_prot1"/>
</dbReference>
<dbReference type="PROSITE" id="PS51257">
    <property type="entry name" value="PROKAR_LIPOPROTEIN"/>
    <property type="match status" value="1"/>
</dbReference>
<keyword evidence="1" id="KW-1003">Cell membrane</keyword>